<evidence type="ECO:0008006" key="3">
    <source>
        <dbReference type="Google" id="ProtNLM"/>
    </source>
</evidence>
<organism evidence="1 2">
    <name type="scientific">Amnibacterium soli</name>
    <dbReference type="NCBI Taxonomy" id="1282736"/>
    <lineage>
        <taxon>Bacteria</taxon>
        <taxon>Bacillati</taxon>
        <taxon>Actinomycetota</taxon>
        <taxon>Actinomycetes</taxon>
        <taxon>Micrococcales</taxon>
        <taxon>Microbacteriaceae</taxon>
        <taxon>Amnibacterium</taxon>
    </lineage>
</organism>
<gene>
    <name evidence="1" type="ORF">GCM10025783_32900</name>
</gene>
<comment type="caution">
    <text evidence="1">The sequence shown here is derived from an EMBL/GenBank/DDBJ whole genome shotgun (WGS) entry which is preliminary data.</text>
</comment>
<dbReference type="Pfam" id="PF13563">
    <property type="entry name" value="2_5_RNA_ligase2"/>
    <property type="match status" value="1"/>
</dbReference>
<reference evidence="2" key="1">
    <citation type="journal article" date="2019" name="Int. J. Syst. Evol. Microbiol.">
        <title>The Global Catalogue of Microorganisms (GCM) 10K type strain sequencing project: providing services to taxonomists for standard genome sequencing and annotation.</title>
        <authorList>
            <consortium name="The Broad Institute Genomics Platform"/>
            <consortium name="The Broad Institute Genome Sequencing Center for Infectious Disease"/>
            <person name="Wu L."/>
            <person name="Ma J."/>
        </authorList>
    </citation>
    <scope>NUCLEOTIDE SEQUENCE [LARGE SCALE GENOMIC DNA]</scope>
    <source>
        <strain evidence="2">JCM 19015</strain>
    </source>
</reference>
<name>A0ABP8ZI71_9MICO</name>
<dbReference type="SUPFAM" id="SSF55144">
    <property type="entry name" value="LigT-like"/>
    <property type="match status" value="1"/>
</dbReference>
<dbReference type="RefSeq" id="WP_345482442.1">
    <property type="nucleotide sequence ID" value="NZ_BAABLP010000010.1"/>
</dbReference>
<dbReference type="InterPro" id="IPR009097">
    <property type="entry name" value="Cyclic_Pdiesterase"/>
</dbReference>
<keyword evidence="2" id="KW-1185">Reference proteome</keyword>
<dbReference type="EMBL" id="BAABLP010000010">
    <property type="protein sequence ID" value="GAA4756930.1"/>
    <property type="molecule type" value="Genomic_DNA"/>
</dbReference>
<evidence type="ECO:0000313" key="2">
    <source>
        <dbReference type="Proteomes" id="UP001500121"/>
    </source>
</evidence>
<dbReference type="Proteomes" id="UP001500121">
    <property type="component" value="Unassembled WGS sequence"/>
</dbReference>
<accession>A0ABP8ZI71</accession>
<sequence length="157" mass="16927">MRLLALVLPLAPLPLDAPFPRREWPAHLTVLSNFLSDGTDEDVARVVQPVLARTGPVHGRVGEQAWFGLAYDVRVRLVDSAEAHVLHGALLDAIRPAGFEHPTHQGAGYRPHVSVTPTPPLHEGADLVLPEIALAAMDGAHARIRWAQRLGGHVDAA</sequence>
<protein>
    <recommendedName>
        <fullName evidence="3">2'-5' RNA ligase family protein</fullName>
    </recommendedName>
</protein>
<proteinExistence type="predicted"/>
<evidence type="ECO:0000313" key="1">
    <source>
        <dbReference type="EMBL" id="GAA4756930.1"/>
    </source>
</evidence>